<evidence type="ECO:0000256" key="4">
    <source>
        <dbReference type="ARBA" id="ARBA00023172"/>
    </source>
</evidence>
<dbReference type="InterPro" id="IPR050090">
    <property type="entry name" value="Tyrosine_recombinase_XerCD"/>
</dbReference>
<dbReference type="Gene3D" id="1.10.150.130">
    <property type="match status" value="1"/>
</dbReference>
<dbReference type="Pfam" id="PF14659">
    <property type="entry name" value="Phage_int_SAM_3"/>
    <property type="match status" value="1"/>
</dbReference>
<evidence type="ECO:0000259" key="7">
    <source>
        <dbReference type="PROSITE" id="PS51898"/>
    </source>
</evidence>
<keyword evidence="10" id="KW-1185">Reference proteome</keyword>
<dbReference type="Proteomes" id="UP000647587">
    <property type="component" value="Unassembled WGS sequence"/>
</dbReference>
<feature type="domain" description="Core-binding (CB)" evidence="8">
    <location>
        <begin position="68"/>
        <end position="170"/>
    </location>
</feature>
<dbReference type="PROSITE" id="PS51898">
    <property type="entry name" value="TYR_RECOMBINASE"/>
    <property type="match status" value="1"/>
</dbReference>
<dbReference type="SUPFAM" id="SSF56349">
    <property type="entry name" value="DNA breaking-rejoining enzymes"/>
    <property type="match status" value="1"/>
</dbReference>
<keyword evidence="2" id="KW-0229">DNA integration</keyword>
<comment type="similarity">
    <text evidence="1">Belongs to the 'phage' integrase family.</text>
</comment>
<proteinExistence type="inferred from homology"/>
<evidence type="ECO:0000259" key="8">
    <source>
        <dbReference type="PROSITE" id="PS51900"/>
    </source>
</evidence>
<keyword evidence="4" id="KW-0233">DNA recombination</keyword>
<accession>A0ABQ2EJE0</accession>
<dbReference type="PANTHER" id="PTHR30349:SF41">
    <property type="entry name" value="INTEGRASE_RECOMBINASE PROTEIN MJ0367-RELATED"/>
    <property type="match status" value="1"/>
</dbReference>
<feature type="compositionally biased region" description="Pro residues" evidence="6">
    <location>
        <begin position="141"/>
        <end position="151"/>
    </location>
</feature>
<feature type="domain" description="Tyr recombinase" evidence="7">
    <location>
        <begin position="191"/>
        <end position="387"/>
    </location>
</feature>
<dbReference type="PANTHER" id="PTHR30349">
    <property type="entry name" value="PHAGE INTEGRASE-RELATED"/>
    <property type="match status" value="1"/>
</dbReference>
<dbReference type="InterPro" id="IPR004107">
    <property type="entry name" value="Integrase_SAM-like_N"/>
</dbReference>
<evidence type="ECO:0000256" key="3">
    <source>
        <dbReference type="ARBA" id="ARBA00023125"/>
    </source>
</evidence>
<evidence type="ECO:0000256" key="6">
    <source>
        <dbReference type="SAM" id="MobiDB-lite"/>
    </source>
</evidence>
<dbReference type="InterPro" id="IPR002104">
    <property type="entry name" value="Integrase_catalytic"/>
</dbReference>
<evidence type="ECO:0000313" key="9">
    <source>
        <dbReference type="EMBL" id="GGK11249.1"/>
    </source>
</evidence>
<evidence type="ECO:0000256" key="2">
    <source>
        <dbReference type="ARBA" id="ARBA00022908"/>
    </source>
</evidence>
<dbReference type="Gene3D" id="1.10.443.10">
    <property type="entry name" value="Intergrase catalytic core"/>
    <property type="match status" value="1"/>
</dbReference>
<gene>
    <name evidence="9" type="ORF">GCM10008955_00630</name>
</gene>
<dbReference type="RefSeq" id="WP_189003452.1">
    <property type="nucleotide sequence ID" value="NZ_BMPP01000001.1"/>
</dbReference>
<organism evidence="9 10">
    <name type="scientific">Deinococcus malanensis</name>
    <dbReference type="NCBI Taxonomy" id="1706855"/>
    <lineage>
        <taxon>Bacteria</taxon>
        <taxon>Thermotogati</taxon>
        <taxon>Deinococcota</taxon>
        <taxon>Deinococci</taxon>
        <taxon>Deinococcales</taxon>
        <taxon>Deinococcaceae</taxon>
        <taxon>Deinococcus</taxon>
    </lineage>
</organism>
<evidence type="ECO:0000313" key="10">
    <source>
        <dbReference type="Proteomes" id="UP000647587"/>
    </source>
</evidence>
<dbReference type="InterPro" id="IPR013762">
    <property type="entry name" value="Integrase-like_cat_sf"/>
</dbReference>
<dbReference type="PROSITE" id="PS51900">
    <property type="entry name" value="CB"/>
    <property type="match status" value="1"/>
</dbReference>
<comment type="caution">
    <text evidence="9">The sequence shown here is derived from an EMBL/GenBank/DDBJ whole genome shotgun (WGS) entry which is preliminary data.</text>
</comment>
<dbReference type="InterPro" id="IPR010998">
    <property type="entry name" value="Integrase_recombinase_N"/>
</dbReference>
<dbReference type="InterPro" id="IPR011010">
    <property type="entry name" value="DNA_brk_join_enz"/>
</dbReference>
<protein>
    <submittedName>
        <fullName evidence="9">Site-specific integrase</fullName>
    </submittedName>
</protein>
<keyword evidence="3 5" id="KW-0238">DNA-binding</keyword>
<name>A0ABQ2EJE0_9DEIO</name>
<evidence type="ECO:0000256" key="5">
    <source>
        <dbReference type="PROSITE-ProRule" id="PRU01248"/>
    </source>
</evidence>
<dbReference type="CDD" id="cd01189">
    <property type="entry name" value="INT_ICEBs1_C_like"/>
    <property type="match status" value="1"/>
</dbReference>
<dbReference type="Pfam" id="PF00589">
    <property type="entry name" value="Phage_integrase"/>
    <property type="match status" value="1"/>
</dbReference>
<dbReference type="InterPro" id="IPR044068">
    <property type="entry name" value="CB"/>
</dbReference>
<sequence length="404" mass="45727">MAKRSNGEGSIYQLADGTWRASITVQTDGLGRPKRKSVRGRTQKQVREKLRVLQRLKEENALVDPSRMTVKDFMDVWMRDTTLDLKASTVQKRADIIKLYVNPHLGLKHLQKLTPLDVQQWQTTLLASRRQPSTRKRKAGDPPPEPGPPLSPTTVAGALTLLGTAMKHAMQLGLIYRNPVEAVKRVKVARREFQVWEPSEVQALIAAVLDDRLYGLVYLALTTGMRRGELCGLRWSDIQRGVIHVQQSCVLVGNQATLTTPKTKASRRRIPLPPDTLDALRVHRDRQALERDTAGDEWQEHGLVFPTSVGTVYHPRNLLRDWYVLLDSAKVRRIRIHDIRHTYASLAIYQGLDPKVLADRMGHSRASISLDIYGHVFEEQRDRAAISLKDLVTRADRNSDPLAP</sequence>
<dbReference type="EMBL" id="BMPP01000001">
    <property type="protein sequence ID" value="GGK11249.1"/>
    <property type="molecule type" value="Genomic_DNA"/>
</dbReference>
<evidence type="ECO:0000256" key="1">
    <source>
        <dbReference type="ARBA" id="ARBA00008857"/>
    </source>
</evidence>
<reference evidence="10" key="1">
    <citation type="journal article" date="2019" name="Int. J. Syst. Evol. Microbiol.">
        <title>The Global Catalogue of Microorganisms (GCM) 10K type strain sequencing project: providing services to taxonomists for standard genome sequencing and annotation.</title>
        <authorList>
            <consortium name="The Broad Institute Genomics Platform"/>
            <consortium name="The Broad Institute Genome Sequencing Center for Infectious Disease"/>
            <person name="Wu L."/>
            <person name="Ma J."/>
        </authorList>
    </citation>
    <scope>NUCLEOTIDE SEQUENCE [LARGE SCALE GENOMIC DNA]</scope>
    <source>
        <strain evidence="10">JCM 30331</strain>
    </source>
</reference>
<feature type="region of interest" description="Disordered" evidence="6">
    <location>
        <begin position="127"/>
        <end position="154"/>
    </location>
</feature>